<evidence type="ECO:0000256" key="2">
    <source>
        <dbReference type="ARBA" id="ARBA00006003"/>
    </source>
</evidence>
<evidence type="ECO:0000256" key="1">
    <source>
        <dbReference type="ARBA" id="ARBA00004323"/>
    </source>
</evidence>
<dbReference type="PIRSF" id="PIRSF005557">
    <property type="entry name" value="Sialyl_trans"/>
    <property type="match status" value="1"/>
</dbReference>
<evidence type="ECO:0000256" key="17">
    <source>
        <dbReference type="ARBA" id="ARBA00041976"/>
    </source>
</evidence>
<dbReference type="GO" id="GO:0047291">
    <property type="term" value="F:lactosylceramide alpha-2,3-sialyltransferase activity"/>
    <property type="evidence" value="ECO:0007669"/>
    <property type="project" value="UniProtKB-EC"/>
</dbReference>
<protein>
    <recommendedName>
        <fullName evidence="14">Lactosylceramide alpha-2,3-sialyltransferase</fullName>
        <ecNumber evidence="13">2.4.3.9</ecNumber>
    </recommendedName>
    <alternativeName>
        <fullName evidence="15">CMP-NeuAc:lactosylceramide alpha-2,3-sialyltransferase</fullName>
    </alternativeName>
    <alternativeName>
        <fullName evidence="18">Ganglioside GM3 synthase</fullName>
    </alternativeName>
    <alternativeName>
        <fullName evidence="17">ST3Gal V</fullName>
    </alternativeName>
    <alternativeName>
        <fullName evidence="16">Sialyltransferase 9</fullName>
    </alternativeName>
</protein>
<dbReference type="Proteomes" id="UP001187415">
    <property type="component" value="Unassembled WGS sequence"/>
</dbReference>
<evidence type="ECO:0000256" key="21">
    <source>
        <dbReference type="ARBA" id="ARBA00048050"/>
    </source>
</evidence>
<keyword evidence="11" id="KW-1015">Disulfide bond</keyword>
<keyword evidence="5 25" id="KW-0812">Transmembrane</keyword>
<keyword evidence="10 25" id="KW-0472">Membrane</keyword>
<dbReference type="FunFam" id="3.90.1480.20:FF:000006">
    <property type="entry name" value="ST3 beta-galactoside alpha-2,3-sialyltransferase 5"/>
    <property type="match status" value="1"/>
</dbReference>
<comment type="catalytic activity">
    <reaction evidence="23">
        <text>ganglioside GA1 (d18:1(4E)/18:0) + CMP-N-acetyl-beta-neuraminate = ganglioside GM1 (d18:1(4E)/18:0) + CMP + H(+)</text>
        <dbReference type="Rhea" id="RHEA:41784"/>
        <dbReference type="ChEBI" id="CHEBI:15378"/>
        <dbReference type="ChEBI" id="CHEBI:57812"/>
        <dbReference type="ChEBI" id="CHEBI:60377"/>
        <dbReference type="ChEBI" id="CHEBI:73110"/>
        <dbReference type="ChEBI" id="CHEBI:78484"/>
    </reaction>
    <physiologicalReaction direction="left-to-right" evidence="23">
        <dbReference type="Rhea" id="RHEA:41785"/>
    </physiologicalReaction>
</comment>
<evidence type="ECO:0000313" key="27">
    <source>
        <dbReference type="Proteomes" id="UP001187415"/>
    </source>
</evidence>
<comment type="catalytic activity">
    <reaction evidence="21">
        <text>a beta-D-Gal-(1&lt;-&gt;1')-ceramide + CMP-N-acetyl-beta-neuraminate = N-acetyl-alpha-neuraminosyl-(2-&gt;3)-beta-D-galactosyl-(1&lt;-&gt;1')-ceramide + CMP + H(+)</text>
        <dbReference type="Rhea" id="RHEA:41780"/>
        <dbReference type="ChEBI" id="CHEBI:15378"/>
        <dbReference type="ChEBI" id="CHEBI:57812"/>
        <dbReference type="ChEBI" id="CHEBI:60377"/>
        <dbReference type="ChEBI" id="CHEBI:82643"/>
        <dbReference type="ChEBI" id="CHEBI:143593"/>
    </reaction>
    <physiologicalReaction direction="left-to-right" evidence="21">
        <dbReference type="Rhea" id="RHEA:41781"/>
    </physiologicalReaction>
</comment>
<evidence type="ECO:0000256" key="22">
    <source>
        <dbReference type="ARBA" id="ARBA00048805"/>
    </source>
</evidence>
<dbReference type="GO" id="GO:0006629">
    <property type="term" value="P:lipid metabolic process"/>
    <property type="evidence" value="ECO:0007669"/>
    <property type="project" value="UniProtKB-KW"/>
</dbReference>
<evidence type="ECO:0000256" key="20">
    <source>
        <dbReference type="ARBA" id="ARBA00045587"/>
    </source>
</evidence>
<reference evidence="26" key="1">
    <citation type="submission" date="2023-07" db="EMBL/GenBank/DDBJ databases">
        <title>Chromosome-level Genome Assembly of Striped Snakehead (Channa striata).</title>
        <authorList>
            <person name="Liu H."/>
        </authorList>
    </citation>
    <scope>NUCLEOTIDE SEQUENCE</scope>
    <source>
        <strain evidence="26">Gz</strain>
        <tissue evidence="26">Muscle</tissue>
    </source>
</reference>
<organism evidence="26 27">
    <name type="scientific">Channa striata</name>
    <name type="common">Snakehead murrel</name>
    <name type="synonym">Ophicephalus striatus</name>
    <dbReference type="NCBI Taxonomy" id="64152"/>
    <lineage>
        <taxon>Eukaryota</taxon>
        <taxon>Metazoa</taxon>
        <taxon>Chordata</taxon>
        <taxon>Craniata</taxon>
        <taxon>Vertebrata</taxon>
        <taxon>Euteleostomi</taxon>
        <taxon>Actinopterygii</taxon>
        <taxon>Neopterygii</taxon>
        <taxon>Teleostei</taxon>
        <taxon>Neoteleostei</taxon>
        <taxon>Acanthomorphata</taxon>
        <taxon>Anabantaria</taxon>
        <taxon>Anabantiformes</taxon>
        <taxon>Channoidei</taxon>
        <taxon>Channidae</taxon>
        <taxon>Channa</taxon>
    </lineage>
</organism>
<evidence type="ECO:0000256" key="16">
    <source>
        <dbReference type="ARBA" id="ARBA00041896"/>
    </source>
</evidence>
<keyword evidence="7 25" id="KW-1133">Transmembrane helix</keyword>
<evidence type="ECO:0000256" key="4">
    <source>
        <dbReference type="ARBA" id="ARBA00022679"/>
    </source>
</evidence>
<evidence type="ECO:0000256" key="24">
    <source>
        <dbReference type="PIRSR" id="PIRSR005557-2"/>
    </source>
</evidence>
<comment type="function">
    <text evidence="20">Transfers the sialyl group (N-acetyl-alpha-neuraminyl or NeuAc) from CMP-NeuAc to the non-reducing terminal galactose (Gal) of glycosphingolipids forming gangliosides (important molecules involved in the regulation of multiple cellular processes, including cell proliferation and differentiation, apoptosis, embryogenesis, development, and oncogenesis). Mainly involved in the biosynthesis of ganglioside GM3 but can also use different glycolipids as substrate acceptors such as D-galactosylceramide (GalCer), asialo-GM2 (GA2) and asialo-GM1 (GA1), although less preferentially than beta-D-Gal-(1-&gt;4)-beta-D-Glc-(1&lt;-&gt;1)-Cer (LacCer).</text>
</comment>
<dbReference type="Gene3D" id="3.90.1480.20">
    <property type="entry name" value="Glycosyl transferase family 29"/>
    <property type="match status" value="1"/>
</dbReference>
<keyword evidence="3" id="KW-0328">Glycosyltransferase</keyword>
<comment type="catalytic activity">
    <reaction evidence="22">
        <text>ganglioside GA2 (d18:1(4E)/18:0) + CMP-N-acetyl-beta-neuraminate = ganglioside GM2 (d18:1(4E)/18:0) + CMP + H(+)</text>
        <dbReference type="Rhea" id="RHEA:41776"/>
        <dbReference type="ChEBI" id="CHEBI:15378"/>
        <dbReference type="ChEBI" id="CHEBI:57812"/>
        <dbReference type="ChEBI" id="CHEBI:60377"/>
        <dbReference type="ChEBI" id="CHEBI:78485"/>
        <dbReference type="ChEBI" id="CHEBI:78486"/>
    </reaction>
    <physiologicalReaction direction="left-to-right" evidence="22">
        <dbReference type="Rhea" id="RHEA:41777"/>
    </physiologicalReaction>
</comment>
<evidence type="ECO:0000256" key="6">
    <source>
        <dbReference type="ARBA" id="ARBA00022968"/>
    </source>
</evidence>
<name>A0AA88LKI5_CHASR</name>
<evidence type="ECO:0000256" key="12">
    <source>
        <dbReference type="ARBA" id="ARBA00023180"/>
    </source>
</evidence>
<keyword evidence="9" id="KW-0443">Lipid metabolism</keyword>
<proteinExistence type="inferred from homology"/>
<evidence type="ECO:0000256" key="11">
    <source>
        <dbReference type="ARBA" id="ARBA00023157"/>
    </source>
</evidence>
<evidence type="ECO:0000256" key="7">
    <source>
        <dbReference type="ARBA" id="ARBA00022989"/>
    </source>
</evidence>
<evidence type="ECO:0000256" key="14">
    <source>
        <dbReference type="ARBA" id="ARBA00039792"/>
    </source>
</evidence>
<feature type="transmembrane region" description="Helical" evidence="25">
    <location>
        <begin position="9"/>
        <end position="27"/>
    </location>
</feature>
<keyword evidence="27" id="KW-1185">Reference proteome</keyword>
<evidence type="ECO:0000256" key="9">
    <source>
        <dbReference type="ARBA" id="ARBA00023098"/>
    </source>
</evidence>
<dbReference type="AlphaFoldDB" id="A0AA88LKI5"/>
<dbReference type="PANTHER" id="PTHR13713">
    <property type="entry name" value="SIALYLTRANSFERASE"/>
    <property type="match status" value="1"/>
</dbReference>
<comment type="catalytic activity">
    <reaction evidence="19">
        <text>a beta-D-Gal-(1-&gt;4)-beta-D-Glc-(1&lt;-&gt;1)-Cer(d18:1(4E)) + CMP-N-acetyl-beta-neuraminate = a ganglioside GM3 (d18:1(4E)) + CMP + H(+)</text>
        <dbReference type="Rhea" id="RHEA:18417"/>
        <dbReference type="ChEBI" id="CHEBI:15378"/>
        <dbReference type="ChEBI" id="CHEBI:17950"/>
        <dbReference type="ChEBI" id="CHEBI:57812"/>
        <dbReference type="ChEBI" id="CHEBI:60065"/>
        <dbReference type="ChEBI" id="CHEBI:60377"/>
        <dbReference type="EC" id="2.4.3.9"/>
    </reaction>
    <physiologicalReaction direction="left-to-right" evidence="19">
        <dbReference type="Rhea" id="RHEA:18418"/>
    </physiologicalReaction>
</comment>
<keyword evidence="8" id="KW-0333">Golgi apparatus</keyword>
<feature type="disulfide bond" evidence="24">
    <location>
        <begin position="143"/>
        <end position="296"/>
    </location>
</feature>
<accession>A0AA88LKI5</accession>
<comment type="subcellular location">
    <subcellularLocation>
        <location evidence="1">Golgi apparatus membrane</location>
        <topology evidence="1">Single-pass type II membrane protein</topology>
    </subcellularLocation>
</comment>
<dbReference type="EC" id="2.4.3.9" evidence="13"/>
<dbReference type="Pfam" id="PF00777">
    <property type="entry name" value="Glyco_transf_29"/>
    <property type="match status" value="1"/>
</dbReference>
<dbReference type="GO" id="GO:0000139">
    <property type="term" value="C:Golgi membrane"/>
    <property type="evidence" value="ECO:0007669"/>
    <property type="project" value="UniProtKB-SubCell"/>
</dbReference>
<gene>
    <name evidence="26" type="ORF">Q5P01_026469</name>
</gene>
<evidence type="ECO:0000256" key="10">
    <source>
        <dbReference type="ARBA" id="ARBA00023136"/>
    </source>
</evidence>
<evidence type="ECO:0000256" key="25">
    <source>
        <dbReference type="SAM" id="Phobius"/>
    </source>
</evidence>
<evidence type="ECO:0000256" key="23">
    <source>
        <dbReference type="ARBA" id="ARBA00049539"/>
    </source>
</evidence>
<dbReference type="PANTHER" id="PTHR13713:SF37">
    <property type="entry name" value="CMP-N-ACETYLNEURAMINATE-BETA-1,4-GALACTOSIDE ALPHA-2,3-SIALYLTRANSFERASE"/>
    <property type="match status" value="1"/>
</dbReference>
<dbReference type="InterPro" id="IPR001675">
    <property type="entry name" value="Glyco_trans_29"/>
</dbReference>
<dbReference type="InterPro" id="IPR038578">
    <property type="entry name" value="GT29-like_sf"/>
</dbReference>
<keyword evidence="6" id="KW-0735">Signal-anchor</keyword>
<evidence type="ECO:0000256" key="8">
    <source>
        <dbReference type="ARBA" id="ARBA00023034"/>
    </source>
</evidence>
<evidence type="ECO:0000256" key="18">
    <source>
        <dbReference type="ARBA" id="ARBA00042545"/>
    </source>
</evidence>
<dbReference type="InterPro" id="IPR051142">
    <property type="entry name" value="Glycosyltransferase_29"/>
</dbReference>
<evidence type="ECO:0000313" key="26">
    <source>
        <dbReference type="EMBL" id="KAK2816002.1"/>
    </source>
</evidence>
<comment type="similarity">
    <text evidence="2">Belongs to the glycosyltransferase 29 family.</text>
</comment>
<evidence type="ECO:0000256" key="3">
    <source>
        <dbReference type="ARBA" id="ARBA00022676"/>
    </source>
</evidence>
<evidence type="ECO:0000256" key="5">
    <source>
        <dbReference type="ARBA" id="ARBA00022692"/>
    </source>
</evidence>
<comment type="caution">
    <text evidence="26">The sequence shown here is derived from an EMBL/GenBank/DDBJ whole genome shotgun (WGS) entry which is preliminary data.</text>
</comment>
<evidence type="ECO:0000256" key="15">
    <source>
        <dbReference type="ARBA" id="ARBA00041341"/>
    </source>
</evidence>
<evidence type="ECO:0000256" key="13">
    <source>
        <dbReference type="ARBA" id="ARBA00039111"/>
    </source>
</evidence>
<keyword evidence="4" id="KW-0808">Transferase</keyword>
<keyword evidence="12" id="KW-0325">Glycoprotein</keyword>
<dbReference type="EMBL" id="JAUPFM010000022">
    <property type="protein sequence ID" value="KAK2816002.1"/>
    <property type="molecule type" value="Genomic_DNA"/>
</dbReference>
<dbReference type="InterPro" id="IPR012163">
    <property type="entry name" value="Sialyl_trans"/>
</dbReference>
<sequence>MRIKPSRNLLLGLCFLLALVFLYYWSWRIILHDRGHKSWYDEQGFLRNLNVSLPLELVWKYGNLSKGACKPGFAAAMMTAIYPKFSKPAPMFLDPNYKRFSKILDFSPPFGVKYQEKYIDSLLSATKNFGLGKELDRMSCKTCIIVGNGAILANKSLGKKIDEFDVVVRLNEAPLKGYEKDVGSRTTIRITYPEGAIQNKDGYESQSLFVLSPFKGLDLKWMRHMIFNQKMPTEGFWKSVATGVPREPRDIRILNPHFIQESSFKLIGLPSHNGRMGRGNTATLGTVAITMALHNCDEVAVAGFSYNLNTPNAPLHYYAKTKMSAIRESWTHNIPKEKEFLVKLVKAGVIQDLTKGICGAVC</sequence>
<evidence type="ECO:0000256" key="19">
    <source>
        <dbReference type="ARBA" id="ARBA00043651"/>
    </source>
</evidence>